<evidence type="ECO:0000313" key="2">
    <source>
        <dbReference type="Proteomes" id="UP000887013"/>
    </source>
</evidence>
<keyword evidence="2" id="KW-1185">Reference proteome</keyword>
<sequence>MSGRRFHKQNEKMSSPERARAIEELNVLLEKYRYKSKKYQSCVSQCSALWKLSSRWSLTSRFLRECPPSKLRSILWVRLVRFKNAQRQELSGPKYEYWVDIWQSCQPGKSQKLVVEQQSQRNSKNE</sequence>
<name>A0A8X6TBG4_NEPPI</name>
<dbReference type="AlphaFoldDB" id="A0A8X6TBG4"/>
<dbReference type="Proteomes" id="UP000887013">
    <property type="component" value="Unassembled WGS sequence"/>
</dbReference>
<evidence type="ECO:0000313" key="1">
    <source>
        <dbReference type="EMBL" id="GFS90305.1"/>
    </source>
</evidence>
<gene>
    <name evidence="1" type="ORF">NPIL_238951</name>
</gene>
<comment type="caution">
    <text evidence="1">The sequence shown here is derived from an EMBL/GenBank/DDBJ whole genome shotgun (WGS) entry which is preliminary data.</text>
</comment>
<reference evidence="1" key="1">
    <citation type="submission" date="2020-08" db="EMBL/GenBank/DDBJ databases">
        <title>Multicomponent nature underlies the extraordinary mechanical properties of spider dragline silk.</title>
        <authorList>
            <person name="Kono N."/>
            <person name="Nakamura H."/>
            <person name="Mori M."/>
            <person name="Yoshida Y."/>
            <person name="Ohtoshi R."/>
            <person name="Malay A.D."/>
            <person name="Moran D.A.P."/>
            <person name="Tomita M."/>
            <person name="Numata K."/>
            <person name="Arakawa K."/>
        </authorList>
    </citation>
    <scope>NUCLEOTIDE SEQUENCE</scope>
</reference>
<organism evidence="1 2">
    <name type="scientific">Nephila pilipes</name>
    <name type="common">Giant wood spider</name>
    <name type="synonym">Nephila maculata</name>
    <dbReference type="NCBI Taxonomy" id="299642"/>
    <lineage>
        <taxon>Eukaryota</taxon>
        <taxon>Metazoa</taxon>
        <taxon>Ecdysozoa</taxon>
        <taxon>Arthropoda</taxon>
        <taxon>Chelicerata</taxon>
        <taxon>Arachnida</taxon>
        <taxon>Araneae</taxon>
        <taxon>Araneomorphae</taxon>
        <taxon>Entelegynae</taxon>
        <taxon>Araneoidea</taxon>
        <taxon>Nephilidae</taxon>
        <taxon>Nephila</taxon>
    </lineage>
</organism>
<protein>
    <submittedName>
        <fullName evidence="1">Uncharacterized protein</fullName>
    </submittedName>
</protein>
<accession>A0A8X6TBG4</accession>
<dbReference type="EMBL" id="BMAW01053274">
    <property type="protein sequence ID" value="GFS90305.1"/>
    <property type="molecule type" value="Genomic_DNA"/>
</dbReference>
<proteinExistence type="predicted"/>